<feature type="domain" description="Cytochrome c" evidence="8">
    <location>
        <begin position="274"/>
        <end position="412"/>
    </location>
</feature>
<name>A0A9D7XF45_9BACT</name>
<dbReference type="Gene3D" id="1.10.760.10">
    <property type="entry name" value="Cytochrome c-like domain"/>
    <property type="match status" value="2"/>
</dbReference>
<keyword evidence="9" id="KW-0575">Peroxidase</keyword>
<sequence length="452" mass="50625">MSSKIIFVLIYIVLLFHFTHCKSPDTANPCSNFELQELIKQVSKSKSLEEFILPESSDFENIPQDTSNPISVQKIKLGQFLFFDPAISFNPKCTPAAGTFSCATCHFAEAGFQAGIRQSIAGGGRGFGFNRQKHPLCNSSEMDVQMIRTPSIVNCAYQEVQLWSGKFGATGPNFGTDSLWPKGSFIELNRLGMQGVETQARVALEAHGMRMSPKLVSETEYQSLFDSAFIGIDANLKYRRISMAKAIAAYERIVLTNKAPFQYWLRGDTNTLTAQQVNGASLFFGKGKCVQCHNGPALNSMNFYALGMNDMEGKDVVQKDSINDIPLGRGAFTKKEDDMYCFKVPQLYNLKDVRFLGHGGNFSNVREVIEYKNKAISQNIKVPQKQISNLFVELKLTVKEINALTDFIENALHDPDLKRYQPTYVPSGFCFPNNDKLSKEQMNCNAKQKIFE</sequence>
<dbReference type="PROSITE" id="PS51007">
    <property type="entry name" value="CYTC"/>
    <property type="match status" value="1"/>
</dbReference>
<protein>
    <submittedName>
        <fullName evidence="9">Cytochrome-c peroxidase</fullName>
    </submittedName>
</protein>
<dbReference type="InterPro" id="IPR051395">
    <property type="entry name" value="Cytochrome_c_Peroxidase/MauG"/>
</dbReference>
<keyword evidence="6 7" id="KW-0408">Iron</keyword>
<keyword evidence="4" id="KW-0732">Signal</keyword>
<comment type="subcellular location">
    <subcellularLocation>
        <location evidence="1">Cell envelope</location>
    </subcellularLocation>
</comment>
<keyword evidence="3 7" id="KW-0479">Metal-binding</keyword>
<evidence type="ECO:0000256" key="3">
    <source>
        <dbReference type="ARBA" id="ARBA00022723"/>
    </source>
</evidence>
<dbReference type="InterPro" id="IPR004852">
    <property type="entry name" value="Di-haem_cyt_c_peroxidsae"/>
</dbReference>
<evidence type="ECO:0000256" key="2">
    <source>
        <dbReference type="ARBA" id="ARBA00022617"/>
    </source>
</evidence>
<organism evidence="9 10">
    <name type="scientific">Candidatus Defluviibacterium haderslevense</name>
    <dbReference type="NCBI Taxonomy" id="2981993"/>
    <lineage>
        <taxon>Bacteria</taxon>
        <taxon>Pseudomonadati</taxon>
        <taxon>Bacteroidota</taxon>
        <taxon>Saprospiria</taxon>
        <taxon>Saprospirales</taxon>
        <taxon>Saprospiraceae</taxon>
        <taxon>Candidatus Defluviibacterium</taxon>
    </lineage>
</organism>
<dbReference type="GO" id="GO:0046872">
    <property type="term" value="F:metal ion binding"/>
    <property type="evidence" value="ECO:0007669"/>
    <property type="project" value="UniProtKB-KW"/>
</dbReference>
<dbReference type="InterPro" id="IPR036909">
    <property type="entry name" value="Cyt_c-like_dom_sf"/>
</dbReference>
<keyword evidence="5" id="KW-0560">Oxidoreductase</keyword>
<evidence type="ECO:0000259" key="8">
    <source>
        <dbReference type="PROSITE" id="PS51007"/>
    </source>
</evidence>
<evidence type="ECO:0000313" key="10">
    <source>
        <dbReference type="Proteomes" id="UP000808349"/>
    </source>
</evidence>
<dbReference type="SUPFAM" id="SSF46626">
    <property type="entry name" value="Cytochrome c"/>
    <property type="match status" value="2"/>
</dbReference>
<dbReference type="GO" id="GO:0020037">
    <property type="term" value="F:heme binding"/>
    <property type="evidence" value="ECO:0007669"/>
    <property type="project" value="InterPro"/>
</dbReference>
<dbReference type="Pfam" id="PF03150">
    <property type="entry name" value="CCP_MauG"/>
    <property type="match status" value="1"/>
</dbReference>
<evidence type="ECO:0000256" key="1">
    <source>
        <dbReference type="ARBA" id="ARBA00004196"/>
    </source>
</evidence>
<dbReference type="AlphaFoldDB" id="A0A9D7XF45"/>
<proteinExistence type="predicted"/>
<accession>A0A9D7XF45</accession>
<evidence type="ECO:0000256" key="7">
    <source>
        <dbReference type="PROSITE-ProRule" id="PRU00433"/>
    </source>
</evidence>
<dbReference type="PANTHER" id="PTHR30600">
    <property type="entry name" value="CYTOCHROME C PEROXIDASE-RELATED"/>
    <property type="match status" value="1"/>
</dbReference>
<evidence type="ECO:0000256" key="5">
    <source>
        <dbReference type="ARBA" id="ARBA00023002"/>
    </source>
</evidence>
<keyword evidence="2 7" id="KW-0349">Heme</keyword>
<reference evidence="9 10" key="1">
    <citation type="submission" date="2020-10" db="EMBL/GenBank/DDBJ databases">
        <title>Connecting structure to function with the recovery of over 1000 high-quality activated sludge metagenome-assembled genomes encoding full-length rRNA genes using long-read sequencing.</title>
        <authorList>
            <person name="Singleton C.M."/>
            <person name="Petriglieri F."/>
            <person name="Kristensen J.M."/>
            <person name="Kirkegaard R.H."/>
            <person name="Michaelsen T.Y."/>
            <person name="Andersen M.H."/>
            <person name="Karst S.M."/>
            <person name="Dueholm M.S."/>
            <person name="Nielsen P.H."/>
            <person name="Albertsen M."/>
        </authorList>
    </citation>
    <scope>NUCLEOTIDE SEQUENCE [LARGE SCALE GENOMIC DNA]</scope>
    <source>
        <strain evidence="9">Ribe_18-Q3-R11-54_BAT3C.373</strain>
    </source>
</reference>
<comment type="caution">
    <text evidence="9">The sequence shown here is derived from an EMBL/GenBank/DDBJ whole genome shotgun (WGS) entry which is preliminary data.</text>
</comment>
<dbReference type="GO" id="GO:0009055">
    <property type="term" value="F:electron transfer activity"/>
    <property type="evidence" value="ECO:0007669"/>
    <property type="project" value="InterPro"/>
</dbReference>
<dbReference type="InterPro" id="IPR009056">
    <property type="entry name" value="Cyt_c-like_dom"/>
</dbReference>
<dbReference type="Proteomes" id="UP000808349">
    <property type="component" value="Unassembled WGS sequence"/>
</dbReference>
<dbReference type="GO" id="GO:0030313">
    <property type="term" value="C:cell envelope"/>
    <property type="evidence" value="ECO:0007669"/>
    <property type="project" value="UniProtKB-SubCell"/>
</dbReference>
<dbReference type="GO" id="GO:0004130">
    <property type="term" value="F:cytochrome-c peroxidase activity"/>
    <property type="evidence" value="ECO:0007669"/>
    <property type="project" value="TreeGrafter"/>
</dbReference>
<evidence type="ECO:0000256" key="6">
    <source>
        <dbReference type="ARBA" id="ARBA00023004"/>
    </source>
</evidence>
<evidence type="ECO:0000256" key="4">
    <source>
        <dbReference type="ARBA" id="ARBA00022729"/>
    </source>
</evidence>
<dbReference type="EMBL" id="JADKFW010000021">
    <property type="protein sequence ID" value="MBK9719814.1"/>
    <property type="molecule type" value="Genomic_DNA"/>
</dbReference>
<dbReference type="PANTHER" id="PTHR30600:SF10">
    <property type="entry name" value="BLL6722 PROTEIN"/>
    <property type="match status" value="1"/>
</dbReference>
<gene>
    <name evidence="9" type="ORF">IPO85_20320</name>
</gene>
<evidence type="ECO:0000313" key="9">
    <source>
        <dbReference type="EMBL" id="MBK9719814.1"/>
    </source>
</evidence>